<dbReference type="ExpressionAtlas" id="M8AMG3">
    <property type="expression patterns" value="baseline"/>
</dbReference>
<dbReference type="EnsemblPlants" id="EMT05706">
    <property type="protein sequence ID" value="EMT05706"/>
    <property type="gene ID" value="F775_42375"/>
</dbReference>
<protein>
    <submittedName>
        <fullName evidence="2">Uncharacterized protein</fullName>
    </submittedName>
</protein>
<accession>M8AMG3</accession>
<sequence>MQRDIVQRFKLPSVREGFFTFSAASVKKLKDIVQRFKLPSVREGFFTFSAASVKKLKPVGVRSGSGDKMNGKVTVFEGPEREGSMSLEVCLAPEALERLVADHEFMDTVSVPVPPA</sequence>
<dbReference type="Gene3D" id="3.30.559.10">
    <property type="entry name" value="Chloramphenicol acetyltransferase-like domain"/>
    <property type="match status" value="1"/>
</dbReference>
<name>M8AMG3_AEGTA</name>
<dbReference type="GO" id="GO:0016747">
    <property type="term" value="F:acyltransferase activity, transferring groups other than amino-acyl groups"/>
    <property type="evidence" value="ECO:0007669"/>
    <property type="project" value="UniProtKB-ARBA"/>
</dbReference>
<evidence type="ECO:0000256" key="1">
    <source>
        <dbReference type="ARBA" id="ARBA00022679"/>
    </source>
</evidence>
<organism evidence="2">
    <name type="scientific">Aegilops tauschii</name>
    <name type="common">Tausch's goatgrass</name>
    <name type="synonym">Aegilops squarrosa</name>
    <dbReference type="NCBI Taxonomy" id="37682"/>
    <lineage>
        <taxon>Eukaryota</taxon>
        <taxon>Viridiplantae</taxon>
        <taxon>Streptophyta</taxon>
        <taxon>Embryophyta</taxon>
        <taxon>Tracheophyta</taxon>
        <taxon>Spermatophyta</taxon>
        <taxon>Magnoliopsida</taxon>
        <taxon>Liliopsida</taxon>
        <taxon>Poales</taxon>
        <taxon>Poaceae</taxon>
        <taxon>BOP clade</taxon>
        <taxon>Pooideae</taxon>
        <taxon>Triticodae</taxon>
        <taxon>Triticeae</taxon>
        <taxon>Triticinae</taxon>
        <taxon>Aegilops</taxon>
    </lineage>
</organism>
<dbReference type="InterPro" id="IPR051283">
    <property type="entry name" value="Sec_Metabolite_Acyltrans"/>
</dbReference>
<dbReference type="AlphaFoldDB" id="M8AMG3"/>
<keyword evidence="1" id="KW-0808">Transferase</keyword>
<proteinExistence type="predicted"/>
<dbReference type="PANTHER" id="PTHR31896">
    <property type="entry name" value="FAMILY REGULATORY PROTEIN, PUTATIVE (AFU_ORTHOLOGUE AFUA_3G14730)-RELATED"/>
    <property type="match status" value="1"/>
</dbReference>
<reference evidence="2" key="1">
    <citation type="submission" date="2015-06" db="UniProtKB">
        <authorList>
            <consortium name="EnsemblPlants"/>
        </authorList>
    </citation>
    <scope>IDENTIFICATION</scope>
</reference>
<dbReference type="InterPro" id="IPR023213">
    <property type="entry name" value="CAT-like_dom_sf"/>
</dbReference>
<evidence type="ECO:0000313" key="2">
    <source>
        <dbReference type="EnsemblPlants" id="EMT05706"/>
    </source>
</evidence>
<dbReference type="PANTHER" id="PTHR31896:SF9">
    <property type="entry name" value="OS08G0111500 PROTEIN"/>
    <property type="match status" value="1"/>
</dbReference>